<feature type="domain" description="Polysaccharide export protein N-terminal" evidence="2">
    <location>
        <begin position="28"/>
        <end position="102"/>
    </location>
</feature>
<keyword evidence="1" id="KW-0732">Signal</keyword>
<protein>
    <recommendedName>
        <fullName evidence="2">Polysaccharide export protein N-terminal domain-containing protein</fullName>
    </recommendedName>
</protein>
<evidence type="ECO:0000313" key="3">
    <source>
        <dbReference type="EMBL" id="SCM66078.1"/>
    </source>
</evidence>
<dbReference type="AlphaFoldDB" id="A0A1M4MWF5"/>
<gene>
    <name evidence="3" type="ORF">KARMA_0250</name>
</gene>
<dbReference type="Gene3D" id="3.30.1950.10">
    <property type="entry name" value="wza like domain"/>
    <property type="match status" value="1"/>
</dbReference>
<reference evidence="4" key="1">
    <citation type="submission" date="2016-09" db="EMBL/GenBank/DDBJ databases">
        <authorList>
            <person name="Wibberg D."/>
        </authorList>
    </citation>
    <scope>NUCLEOTIDE SEQUENCE [LARGE SCALE GENOMIC DNA]</scope>
</reference>
<dbReference type="EMBL" id="FMJB01000014">
    <property type="protein sequence ID" value="SCM66078.1"/>
    <property type="molecule type" value="Genomic_DNA"/>
</dbReference>
<dbReference type="Proteomes" id="UP000184085">
    <property type="component" value="Unassembled WGS sequence"/>
</dbReference>
<evidence type="ECO:0000313" key="4">
    <source>
        <dbReference type="Proteomes" id="UP000184085"/>
    </source>
</evidence>
<accession>A0A1M4MWF5</accession>
<dbReference type="PANTHER" id="PTHR33619">
    <property type="entry name" value="POLYSACCHARIDE EXPORT PROTEIN GFCE-RELATED"/>
    <property type="match status" value="1"/>
</dbReference>
<dbReference type="RefSeq" id="WP_072702754.1">
    <property type="nucleotide sequence ID" value="NZ_FMJB01000014.1"/>
</dbReference>
<dbReference type="Gene3D" id="3.10.560.10">
    <property type="entry name" value="Outer membrane lipoprotein wza domain like"/>
    <property type="match status" value="1"/>
</dbReference>
<evidence type="ECO:0000256" key="1">
    <source>
        <dbReference type="ARBA" id="ARBA00022729"/>
    </source>
</evidence>
<dbReference type="GO" id="GO:0015159">
    <property type="term" value="F:polysaccharide transmembrane transporter activity"/>
    <property type="evidence" value="ECO:0007669"/>
    <property type="project" value="InterPro"/>
</dbReference>
<proteinExistence type="predicted"/>
<name>A0A1M4MWF5_9RHOB</name>
<sequence length="414" mass="44409">MRYSTGSKFLRVAGFSIASFSLLVSGAVADSYRLVAGDTLEFMYSGLGEPAEVKIDINGQMRVVNVGGVTVAGLTLDEAEEKLEADIINSGMFIEPIVSLQLTEYAPVVVAGDVARPGRFDFTPGMTVASALALSGGSELAGISRYELQTTRSDLEARIKTANLEIATTVADIARYQAVLDGKDVVELSPELQALIPAKDAVDLSEIMSKSNLILQAEAAQEKELMSVWAEEIASIEKQIQLFGERIQVQQDIVASAADDLAKARDLQARGLQTNVGLAAAEQRDADARSREIELESARVLATQSVADAKAERSQYQSTRRTEALTFLKEDQVRVDSLSLQYSNILEQLALLTSGSISALLNSDTVNLTYVLQGPRADRVAPEDISDATTLLPGDTLVVYLEGMDLSPVVATAE</sequence>
<dbReference type="PANTHER" id="PTHR33619:SF3">
    <property type="entry name" value="POLYSACCHARIDE EXPORT PROTEIN GFCE-RELATED"/>
    <property type="match status" value="1"/>
</dbReference>
<dbReference type="InterPro" id="IPR049712">
    <property type="entry name" value="Poly_export"/>
</dbReference>
<dbReference type="Pfam" id="PF02563">
    <property type="entry name" value="Poly_export"/>
    <property type="match status" value="1"/>
</dbReference>
<evidence type="ECO:0000259" key="2">
    <source>
        <dbReference type="Pfam" id="PF02563"/>
    </source>
</evidence>
<dbReference type="InterPro" id="IPR003715">
    <property type="entry name" value="Poly_export_N"/>
</dbReference>
<organism evidence="3 4">
    <name type="scientific">Donghicola eburneus</name>
    <dbReference type="NCBI Taxonomy" id="393278"/>
    <lineage>
        <taxon>Bacteria</taxon>
        <taxon>Pseudomonadati</taxon>
        <taxon>Pseudomonadota</taxon>
        <taxon>Alphaproteobacteria</taxon>
        <taxon>Rhodobacterales</taxon>
        <taxon>Roseobacteraceae</taxon>
        <taxon>Donghicola</taxon>
    </lineage>
</organism>
<keyword evidence="4" id="KW-1185">Reference proteome</keyword>